<dbReference type="RefSeq" id="WP_344615559.1">
    <property type="nucleotide sequence ID" value="NZ_BAAARV010000051.1"/>
</dbReference>
<gene>
    <name evidence="2" type="ORF">GCM10010170_056480</name>
</gene>
<comment type="caution">
    <text evidence="2">The sequence shown here is derived from an EMBL/GenBank/DDBJ whole genome shotgun (WGS) entry which is preliminary data.</text>
</comment>
<evidence type="ECO:0000313" key="2">
    <source>
        <dbReference type="EMBL" id="GAA2361203.1"/>
    </source>
</evidence>
<organism evidence="2 3">
    <name type="scientific">Dactylosporangium salmoneum</name>
    <dbReference type="NCBI Taxonomy" id="53361"/>
    <lineage>
        <taxon>Bacteria</taxon>
        <taxon>Bacillati</taxon>
        <taxon>Actinomycetota</taxon>
        <taxon>Actinomycetes</taxon>
        <taxon>Micromonosporales</taxon>
        <taxon>Micromonosporaceae</taxon>
        <taxon>Dactylosporangium</taxon>
    </lineage>
</organism>
<evidence type="ECO:0000313" key="3">
    <source>
        <dbReference type="Proteomes" id="UP001501444"/>
    </source>
</evidence>
<keyword evidence="3" id="KW-1185">Reference proteome</keyword>
<keyword evidence="1" id="KW-0732">Signal</keyword>
<protein>
    <submittedName>
        <fullName evidence="2">Uncharacterized protein</fullName>
    </submittedName>
</protein>
<reference evidence="3" key="1">
    <citation type="journal article" date="2019" name="Int. J. Syst. Evol. Microbiol.">
        <title>The Global Catalogue of Microorganisms (GCM) 10K type strain sequencing project: providing services to taxonomists for standard genome sequencing and annotation.</title>
        <authorList>
            <consortium name="The Broad Institute Genomics Platform"/>
            <consortium name="The Broad Institute Genome Sequencing Center for Infectious Disease"/>
            <person name="Wu L."/>
            <person name="Ma J."/>
        </authorList>
    </citation>
    <scope>NUCLEOTIDE SEQUENCE [LARGE SCALE GENOMIC DNA]</scope>
    <source>
        <strain evidence="3">JCM 3272</strain>
    </source>
</reference>
<accession>A0ABP5TTI5</accession>
<sequence>MRRLLLVALLMLVSLGGAALAGHGKPAEPARATAAPAFKVRVELSQGRVDEVRHWVQVSLHNDGPDKLVVDQVELQAPSFKGAGPVKADAWLPPGGLQVDVPMSYGTGICAGDELRPHAAPSFVALRVHTDGGPAQDLRLPLETPNAMLDQFLAIDCQQTYLDRQATFTFGPWTHLPSGWVSGTVVVRRTGFKGTVTLQEFTGSILLEVVPTPRREATPKPYGVLAPAQDELSIPIVVDGERCTPHSLGEIKKPYVFPAWVSLDGGPLLYTELKITDAEIAAFKPVVDTCAAQHTQM</sequence>
<dbReference type="Proteomes" id="UP001501444">
    <property type="component" value="Unassembled WGS sequence"/>
</dbReference>
<evidence type="ECO:0000256" key="1">
    <source>
        <dbReference type="SAM" id="SignalP"/>
    </source>
</evidence>
<dbReference type="EMBL" id="BAAARV010000051">
    <property type="protein sequence ID" value="GAA2361203.1"/>
    <property type="molecule type" value="Genomic_DNA"/>
</dbReference>
<feature type="signal peptide" evidence="1">
    <location>
        <begin position="1"/>
        <end position="21"/>
    </location>
</feature>
<name>A0ABP5TTI5_9ACTN</name>
<proteinExistence type="predicted"/>
<feature type="chain" id="PRO_5045312915" evidence="1">
    <location>
        <begin position="22"/>
        <end position="297"/>
    </location>
</feature>